<dbReference type="InterPro" id="IPR020930">
    <property type="entry name" value="Ribosomal_uL5_bac-type"/>
</dbReference>
<feature type="domain" description="Large ribosomal subunit protein uL5 C-terminal" evidence="7">
    <location>
        <begin position="183"/>
        <end position="275"/>
    </location>
</feature>
<keyword evidence="9" id="KW-1185">Reference proteome</keyword>
<dbReference type="OrthoDB" id="76412at2759"/>
<comment type="caution">
    <text evidence="8">The sequence shown here is derived from an EMBL/GenBank/DDBJ whole genome shotgun (WGS) entry which is preliminary data.</text>
</comment>
<dbReference type="GO" id="GO:0005840">
    <property type="term" value="C:ribosome"/>
    <property type="evidence" value="ECO:0007669"/>
    <property type="project" value="UniProtKB-KW"/>
</dbReference>
<dbReference type="Pfam" id="PF00673">
    <property type="entry name" value="Ribosomal_L5_C"/>
    <property type="match status" value="1"/>
</dbReference>
<dbReference type="InterPro" id="IPR002132">
    <property type="entry name" value="Ribosomal_uL5"/>
</dbReference>
<comment type="similarity">
    <text evidence="1">Belongs to the universal ribosomal protein uL5 family.</text>
</comment>
<evidence type="ECO:0000256" key="1">
    <source>
        <dbReference type="ARBA" id="ARBA00008553"/>
    </source>
</evidence>
<dbReference type="GO" id="GO:1990904">
    <property type="term" value="C:ribonucleoprotein complex"/>
    <property type="evidence" value="ECO:0007669"/>
    <property type="project" value="UniProtKB-KW"/>
</dbReference>
<dbReference type="HAMAP" id="MF_01333_B">
    <property type="entry name" value="Ribosomal_uL5_B"/>
    <property type="match status" value="1"/>
</dbReference>
<dbReference type="InterPro" id="IPR031310">
    <property type="entry name" value="Ribosomal_uL5_N"/>
</dbReference>
<dbReference type="PROSITE" id="PS00358">
    <property type="entry name" value="RIBOSOMAL_L5"/>
    <property type="match status" value="1"/>
</dbReference>
<dbReference type="InterPro" id="IPR020929">
    <property type="entry name" value="Ribosomal_uL5_CS"/>
</dbReference>
<sequence>MVSLWHSPFSEEPRLMAVANAASFYLSSSSSSSPSSSSSYFCTNFSSRVPSRFLFSCLNARVRTPTVRAVVTTTTAPTPAPEVSSSPIVLVDKADADKSNRLKTNYLEKVVPILKEEFGYKNIHQVPKIEKIVVNCGIGDAHQNSKGLDAAMKDLSLITGQKPVKTTAKKSIASFKVREGTTVGIAVTLRRNVMYSFLDRLINLALPRTRDFQGLNPNSFDGHGNYSLGLPDKSVFPEMMFEAVGKSRGMDVCITTSANTDKEAQRLLALLGMPFKEGGQDPTVVVRKKKKKGQYLDSTKGKKA</sequence>
<dbReference type="AlphaFoldDB" id="A0A835PID4"/>
<evidence type="ECO:0000256" key="2">
    <source>
        <dbReference type="ARBA" id="ARBA00022980"/>
    </source>
</evidence>
<dbReference type="EMBL" id="JADCNL010000014">
    <property type="protein sequence ID" value="KAG0452970.1"/>
    <property type="molecule type" value="Genomic_DNA"/>
</dbReference>
<dbReference type="GO" id="GO:0006412">
    <property type="term" value="P:translation"/>
    <property type="evidence" value="ECO:0007669"/>
    <property type="project" value="InterPro"/>
</dbReference>
<keyword evidence="3" id="KW-0687">Ribonucleoprotein</keyword>
<gene>
    <name evidence="8" type="ORF">HPP92_025634</name>
</gene>
<feature type="domain" description="Large ribosomal subunit protein uL5 N-terminal" evidence="6">
    <location>
        <begin position="122"/>
        <end position="178"/>
    </location>
</feature>
<dbReference type="Gene3D" id="3.30.1440.10">
    <property type="match status" value="1"/>
</dbReference>
<evidence type="ECO:0000256" key="5">
    <source>
        <dbReference type="ARBA" id="ARBA00035391"/>
    </source>
</evidence>
<keyword evidence="2" id="KW-0689">Ribosomal protein</keyword>
<dbReference type="InterPro" id="IPR031309">
    <property type="entry name" value="Ribosomal_uL5_C"/>
</dbReference>
<dbReference type="GO" id="GO:0003735">
    <property type="term" value="F:structural constituent of ribosome"/>
    <property type="evidence" value="ECO:0007669"/>
    <property type="project" value="InterPro"/>
</dbReference>
<dbReference type="SUPFAM" id="SSF55282">
    <property type="entry name" value="RL5-like"/>
    <property type="match status" value="1"/>
</dbReference>
<organism evidence="8 9">
    <name type="scientific">Vanilla planifolia</name>
    <name type="common">Vanilla</name>
    <dbReference type="NCBI Taxonomy" id="51239"/>
    <lineage>
        <taxon>Eukaryota</taxon>
        <taxon>Viridiplantae</taxon>
        <taxon>Streptophyta</taxon>
        <taxon>Embryophyta</taxon>
        <taxon>Tracheophyta</taxon>
        <taxon>Spermatophyta</taxon>
        <taxon>Magnoliopsida</taxon>
        <taxon>Liliopsida</taxon>
        <taxon>Asparagales</taxon>
        <taxon>Orchidaceae</taxon>
        <taxon>Vanilloideae</taxon>
        <taxon>Vanilleae</taxon>
        <taxon>Vanilla</taxon>
    </lineage>
</organism>
<protein>
    <recommendedName>
        <fullName evidence="4">Large ribosomal subunit protein uL5c</fullName>
    </recommendedName>
    <alternativeName>
        <fullName evidence="5">50S ribosomal protein L5, chloroplastic</fullName>
    </alternativeName>
</protein>
<dbReference type="PANTHER" id="PTHR11994">
    <property type="entry name" value="60S RIBOSOMAL PROTEIN L11-RELATED"/>
    <property type="match status" value="1"/>
</dbReference>
<evidence type="ECO:0000259" key="6">
    <source>
        <dbReference type="Pfam" id="PF00281"/>
    </source>
</evidence>
<name>A0A835PID4_VANPL</name>
<dbReference type="NCBIfam" id="NF000585">
    <property type="entry name" value="PRK00010.1"/>
    <property type="match status" value="1"/>
</dbReference>
<dbReference type="FunFam" id="3.30.1440.10:FF:000001">
    <property type="entry name" value="50S ribosomal protein L5"/>
    <property type="match status" value="1"/>
</dbReference>
<dbReference type="InterPro" id="IPR022803">
    <property type="entry name" value="Ribosomal_uL5_dom_sf"/>
</dbReference>
<dbReference type="Pfam" id="PF00281">
    <property type="entry name" value="Ribosomal_L5"/>
    <property type="match status" value="1"/>
</dbReference>
<evidence type="ECO:0000259" key="7">
    <source>
        <dbReference type="Pfam" id="PF00673"/>
    </source>
</evidence>
<proteinExistence type="inferred from homology"/>
<dbReference type="Proteomes" id="UP000636800">
    <property type="component" value="Unassembled WGS sequence"/>
</dbReference>
<evidence type="ECO:0000256" key="3">
    <source>
        <dbReference type="ARBA" id="ARBA00023274"/>
    </source>
</evidence>
<evidence type="ECO:0000313" key="9">
    <source>
        <dbReference type="Proteomes" id="UP000636800"/>
    </source>
</evidence>
<reference evidence="8 9" key="1">
    <citation type="journal article" date="2020" name="Nat. Food">
        <title>A phased Vanilla planifolia genome enables genetic improvement of flavour and production.</title>
        <authorList>
            <person name="Hasing T."/>
            <person name="Tang H."/>
            <person name="Brym M."/>
            <person name="Khazi F."/>
            <person name="Huang T."/>
            <person name="Chambers A.H."/>
        </authorList>
    </citation>
    <scope>NUCLEOTIDE SEQUENCE [LARGE SCALE GENOMIC DNA]</scope>
    <source>
        <tissue evidence="8">Leaf</tissue>
    </source>
</reference>
<evidence type="ECO:0000313" key="8">
    <source>
        <dbReference type="EMBL" id="KAG0452970.1"/>
    </source>
</evidence>
<accession>A0A835PID4</accession>
<evidence type="ECO:0000256" key="4">
    <source>
        <dbReference type="ARBA" id="ARBA00035210"/>
    </source>
</evidence>